<dbReference type="GO" id="GO:0036381">
    <property type="term" value="F:pyridoxal 5'-phosphate synthase (glutamine hydrolysing) activity"/>
    <property type="evidence" value="ECO:0007669"/>
    <property type="project" value="UniProtKB-EC"/>
</dbReference>
<comment type="catalytic activity">
    <reaction evidence="5 6">
        <text>L-glutamine + H2O = L-glutamate + NH4(+)</text>
        <dbReference type="Rhea" id="RHEA:15889"/>
        <dbReference type="ChEBI" id="CHEBI:15377"/>
        <dbReference type="ChEBI" id="CHEBI:28938"/>
        <dbReference type="ChEBI" id="CHEBI:29985"/>
        <dbReference type="ChEBI" id="CHEBI:58359"/>
        <dbReference type="EC" id="3.5.1.2"/>
    </reaction>
</comment>
<comment type="function">
    <text evidence="6">Catalyzes the hydrolysis of glutamine to glutamate and ammonia as part of the biosynthesis of pyridoxal 5'-phosphate. The resulting ammonia molecule is channeled to the active site of PdxS.</text>
</comment>
<dbReference type="InterPro" id="IPR002161">
    <property type="entry name" value="PdxT/SNO"/>
</dbReference>
<dbReference type="GO" id="GO:0004359">
    <property type="term" value="F:glutaminase activity"/>
    <property type="evidence" value="ECO:0007669"/>
    <property type="project" value="UniProtKB-EC"/>
</dbReference>
<dbReference type="EC" id="4.3.3.6" evidence="6"/>
<dbReference type="Gene3D" id="3.40.50.880">
    <property type="match status" value="1"/>
</dbReference>
<dbReference type="EMBL" id="CP123443">
    <property type="protein sequence ID" value="WGK69163.1"/>
    <property type="molecule type" value="Genomic_DNA"/>
</dbReference>
<dbReference type="Proteomes" id="UP001228690">
    <property type="component" value="Chromosome"/>
</dbReference>
<dbReference type="SUPFAM" id="SSF52317">
    <property type="entry name" value="Class I glutamine amidotransferase-like"/>
    <property type="match status" value="1"/>
</dbReference>
<evidence type="ECO:0000256" key="6">
    <source>
        <dbReference type="HAMAP-Rule" id="MF_01615"/>
    </source>
</evidence>
<evidence type="ECO:0000256" key="5">
    <source>
        <dbReference type="ARBA" id="ARBA00049534"/>
    </source>
</evidence>
<feature type="binding site" evidence="6">
    <location>
        <begin position="179"/>
        <end position="180"/>
    </location>
    <ligand>
        <name>L-glutamine</name>
        <dbReference type="ChEBI" id="CHEBI:58359"/>
    </ligand>
</feature>
<dbReference type="HAMAP" id="MF_01615">
    <property type="entry name" value="PdxT"/>
    <property type="match status" value="1"/>
</dbReference>
<comment type="subunit">
    <text evidence="6">In the presence of PdxS, forms a dodecamer of heterodimers. Only shows activity in the heterodimer.</text>
</comment>
<reference evidence="7 8" key="1">
    <citation type="submission" date="2023-04" db="EMBL/GenBank/DDBJ databases">
        <title>Spirochaete genome identified in red abalone sample constitutes a novel genus.</title>
        <authorList>
            <person name="Sharma S.P."/>
            <person name="Purcell C.M."/>
            <person name="Hyde J.R."/>
            <person name="Severin A.J."/>
        </authorList>
    </citation>
    <scope>NUCLEOTIDE SEQUENCE [LARGE SCALE GENOMIC DNA]</scope>
    <source>
        <strain evidence="7 8">SP-2023</strain>
    </source>
</reference>
<feature type="binding site" evidence="6">
    <location>
        <begin position="49"/>
        <end position="51"/>
    </location>
    <ligand>
        <name>L-glutamine</name>
        <dbReference type="ChEBI" id="CHEBI:58359"/>
    </ligand>
</feature>
<dbReference type="RefSeq" id="WP_326927350.1">
    <property type="nucleotide sequence ID" value="NZ_CP123443.1"/>
</dbReference>
<feature type="active site" description="Charge relay system" evidence="6">
    <location>
        <position position="234"/>
    </location>
</feature>
<accession>A0ABY8MIX4</accession>
<keyword evidence="3 6" id="KW-0315">Glutamine amidotransferase</keyword>
<dbReference type="Pfam" id="PF01174">
    <property type="entry name" value="SNO"/>
    <property type="match status" value="1"/>
</dbReference>
<dbReference type="PROSITE" id="PS51130">
    <property type="entry name" value="PDXT_SNO_2"/>
    <property type="match status" value="1"/>
</dbReference>
<keyword evidence="8" id="KW-1185">Reference proteome</keyword>
<feature type="binding site" evidence="6">
    <location>
        <position position="117"/>
    </location>
    <ligand>
        <name>L-glutamine</name>
        <dbReference type="ChEBI" id="CHEBI:58359"/>
    </ligand>
</feature>
<evidence type="ECO:0000256" key="4">
    <source>
        <dbReference type="ARBA" id="ARBA00023239"/>
    </source>
</evidence>
<dbReference type="InterPro" id="IPR021196">
    <property type="entry name" value="PdxT/SNO_CS"/>
</dbReference>
<evidence type="ECO:0000256" key="3">
    <source>
        <dbReference type="ARBA" id="ARBA00022962"/>
    </source>
</evidence>
<keyword evidence="4 6" id="KW-0456">Lyase</keyword>
<organism evidence="7 8">
    <name type="scientific">Candidatus Haliotispira prima</name>
    <dbReference type="NCBI Taxonomy" id="3034016"/>
    <lineage>
        <taxon>Bacteria</taxon>
        <taxon>Pseudomonadati</taxon>
        <taxon>Spirochaetota</taxon>
        <taxon>Spirochaetia</taxon>
        <taxon>Spirochaetales</taxon>
        <taxon>Spirochaetaceae</taxon>
        <taxon>Candidatus Haliotispira</taxon>
    </lineage>
</organism>
<dbReference type="NCBIfam" id="TIGR03800">
    <property type="entry name" value="PLP_synth_Pdx2"/>
    <property type="match status" value="1"/>
</dbReference>
<dbReference type="EC" id="3.5.1.2" evidence="6"/>
<dbReference type="PANTHER" id="PTHR31559">
    <property type="entry name" value="PYRIDOXAL 5'-PHOSPHATE SYNTHASE SUBUNIT SNO"/>
    <property type="match status" value="1"/>
</dbReference>
<proteinExistence type="inferred from homology"/>
<evidence type="ECO:0000313" key="7">
    <source>
        <dbReference type="EMBL" id="WGK69163.1"/>
    </source>
</evidence>
<dbReference type="PANTHER" id="PTHR31559:SF0">
    <property type="entry name" value="PYRIDOXAL 5'-PHOSPHATE SYNTHASE SUBUNIT SNO1-RELATED"/>
    <property type="match status" value="1"/>
</dbReference>
<keyword evidence="6" id="KW-0663">Pyridoxal phosphate</keyword>
<protein>
    <recommendedName>
        <fullName evidence="6">Pyridoxal 5'-phosphate synthase subunit PdxT</fullName>
        <ecNumber evidence="6">4.3.3.6</ecNumber>
    </recommendedName>
    <alternativeName>
        <fullName evidence="6">Pdx2</fullName>
    </alternativeName>
    <alternativeName>
        <fullName evidence="6">Pyridoxal 5'-phosphate synthase glutaminase subunit</fullName>
        <ecNumber evidence="6">3.5.1.2</ecNumber>
    </alternativeName>
</protein>
<comment type="similarity">
    <text evidence="1 6">Belongs to the glutaminase PdxT/SNO family.</text>
</comment>
<evidence type="ECO:0000313" key="8">
    <source>
        <dbReference type="Proteomes" id="UP001228690"/>
    </source>
</evidence>
<comment type="catalytic activity">
    <reaction evidence="6">
        <text>aldehydo-D-ribose 5-phosphate + D-glyceraldehyde 3-phosphate + L-glutamine = pyridoxal 5'-phosphate + L-glutamate + phosphate + 3 H2O + H(+)</text>
        <dbReference type="Rhea" id="RHEA:31507"/>
        <dbReference type="ChEBI" id="CHEBI:15377"/>
        <dbReference type="ChEBI" id="CHEBI:15378"/>
        <dbReference type="ChEBI" id="CHEBI:29985"/>
        <dbReference type="ChEBI" id="CHEBI:43474"/>
        <dbReference type="ChEBI" id="CHEBI:58273"/>
        <dbReference type="ChEBI" id="CHEBI:58359"/>
        <dbReference type="ChEBI" id="CHEBI:59776"/>
        <dbReference type="ChEBI" id="CHEBI:597326"/>
        <dbReference type="EC" id="4.3.3.6"/>
    </reaction>
</comment>
<dbReference type="PROSITE" id="PS01236">
    <property type="entry name" value="PDXT_SNO_1"/>
    <property type="match status" value="1"/>
</dbReference>
<keyword evidence="2 6" id="KW-0378">Hydrolase</keyword>
<evidence type="ECO:0000256" key="1">
    <source>
        <dbReference type="ARBA" id="ARBA00008345"/>
    </source>
</evidence>
<name>A0ABY8MIX4_9SPIO</name>
<sequence length="248" mass="27454">MREHCIGVLAMQGAYAKHREILARCGAPSIEVRTPQDLEQCERLVLPGGESTTMYRLLMAAGLWQPLAERIRAGMPVFGTCAGMILLSQRVVEQDQRAVQNYGVQPCLAVIDLEVKRNAYGYQMDSFSTELDLRTQTPENAAFAAFVRADDGYDAKDANDPDGSSLPVILPTILPMIAIRAPLAVAWGSGVDVLLRHRDKGGDKRRNKREGRAETEQAVCLQQGKILVCSFHPELSDNTLLHRYFLSL</sequence>
<feature type="active site" description="Nucleophile" evidence="6">
    <location>
        <position position="81"/>
    </location>
</feature>
<feature type="active site" description="Charge relay system" evidence="6">
    <location>
        <position position="232"/>
    </location>
</feature>
<dbReference type="PIRSF" id="PIRSF005639">
    <property type="entry name" value="Glut_amidoT_SNO"/>
    <property type="match status" value="1"/>
</dbReference>
<gene>
    <name evidence="6 7" type="primary">pdxT</name>
    <name evidence="7" type="ORF">P0082_11875</name>
</gene>
<comment type="pathway">
    <text evidence="6">Cofactor biosynthesis; pyridoxal 5'-phosphate biosynthesis.</text>
</comment>
<dbReference type="InterPro" id="IPR029062">
    <property type="entry name" value="Class_I_gatase-like"/>
</dbReference>
<evidence type="ECO:0000256" key="2">
    <source>
        <dbReference type="ARBA" id="ARBA00022801"/>
    </source>
</evidence>